<keyword evidence="2" id="KW-1185">Reference proteome</keyword>
<proteinExistence type="predicted"/>
<evidence type="ECO:0000313" key="1">
    <source>
        <dbReference type="EMBL" id="CAF1064500.1"/>
    </source>
</evidence>
<reference evidence="1" key="1">
    <citation type="submission" date="2021-02" db="EMBL/GenBank/DDBJ databases">
        <authorList>
            <person name="Nowell W R."/>
        </authorList>
    </citation>
    <scope>NUCLEOTIDE SEQUENCE</scope>
    <source>
        <strain evidence="1">Ploen Becks lab</strain>
    </source>
</reference>
<comment type="caution">
    <text evidence="1">The sequence shown here is derived from an EMBL/GenBank/DDBJ whole genome shotgun (WGS) entry which is preliminary data.</text>
</comment>
<dbReference type="Proteomes" id="UP000663879">
    <property type="component" value="Unassembled WGS sequence"/>
</dbReference>
<organism evidence="1 2">
    <name type="scientific">Brachionus calyciflorus</name>
    <dbReference type="NCBI Taxonomy" id="104777"/>
    <lineage>
        <taxon>Eukaryota</taxon>
        <taxon>Metazoa</taxon>
        <taxon>Spiralia</taxon>
        <taxon>Gnathifera</taxon>
        <taxon>Rotifera</taxon>
        <taxon>Eurotatoria</taxon>
        <taxon>Monogononta</taxon>
        <taxon>Pseudotrocha</taxon>
        <taxon>Ploima</taxon>
        <taxon>Brachionidae</taxon>
        <taxon>Brachionus</taxon>
    </lineage>
</organism>
<sequence>MAQFLKIRVSNDQPDQKLAKAKLLGQDLVVPFENLNEEIEFDELEENAFYNFKLKETKSSNSLSFRCELISKSQKRNVFNSPPKRR</sequence>
<gene>
    <name evidence="1" type="ORF">OXX778_LOCUS19435</name>
</gene>
<protein>
    <submittedName>
        <fullName evidence="1">Uncharacterized protein</fullName>
    </submittedName>
</protein>
<dbReference type="AlphaFoldDB" id="A0A814LE29"/>
<name>A0A814LE29_9BILA</name>
<evidence type="ECO:0000313" key="2">
    <source>
        <dbReference type="Proteomes" id="UP000663879"/>
    </source>
</evidence>
<dbReference type="EMBL" id="CAJNOC010005877">
    <property type="protein sequence ID" value="CAF1064500.1"/>
    <property type="molecule type" value="Genomic_DNA"/>
</dbReference>
<accession>A0A814LE29</accession>